<dbReference type="eggNOG" id="arCOG01822">
    <property type="taxonomic scope" value="Archaea"/>
</dbReference>
<dbReference type="RefSeq" id="WP_009071888.1">
    <property type="nucleotide sequence ID" value="NZ_JH597761.1"/>
</dbReference>
<keyword evidence="1" id="KW-1133">Transmembrane helix</keyword>
<organism evidence="2 3">
    <name type="scientific">Metallosphaera yellowstonensis MK1</name>
    <dbReference type="NCBI Taxonomy" id="671065"/>
    <lineage>
        <taxon>Archaea</taxon>
        <taxon>Thermoproteota</taxon>
        <taxon>Thermoprotei</taxon>
        <taxon>Sulfolobales</taxon>
        <taxon>Sulfolobaceae</taxon>
        <taxon>Metallosphaera</taxon>
    </lineage>
</organism>
<dbReference type="OrthoDB" id="44107at2157"/>
<dbReference type="HOGENOM" id="CLU_108339_0_0_2"/>
<gene>
    <name evidence="2" type="ORF">MetMK1DRAFT_00014320</name>
</gene>
<dbReference type="AlphaFoldDB" id="H2C433"/>
<keyword evidence="2" id="KW-0969">Cilium</keyword>
<reference evidence="2 3" key="1">
    <citation type="submission" date="2012-01" db="EMBL/GenBank/DDBJ databases">
        <title>Improved High-Quality Draft sequence of Metallosphaera yellowstonensis MK1.</title>
        <authorList>
            <consortium name="US DOE Joint Genome Institute"/>
            <person name="Lucas S."/>
            <person name="Han J."/>
            <person name="Cheng J.-F."/>
            <person name="Goodwin L."/>
            <person name="Pitluck S."/>
            <person name="Peters L."/>
            <person name="Teshima H."/>
            <person name="Detter J.C."/>
            <person name="Han C."/>
            <person name="Tapia R."/>
            <person name="Land M."/>
            <person name="Hauser L."/>
            <person name="Kyrpides N."/>
            <person name="Kozubal M."/>
            <person name="Macur R.E."/>
            <person name="Jay Z."/>
            <person name="Inskeep W."/>
            <person name="Woyke T."/>
        </authorList>
    </citation>
    <scope>NUCLEOTIDE SEQUENCE [LARGE SCALE GENOMIC DNA]</scope>
    <source>
        <strain evidence="2 3">MK1</strain>
    </source>
</reference>
<accession>H2C433</accession>
<keyword evidence="2" id="KW-0966">Cell projection</keyword>
<evidence type="ECO:0000313" key="2">
    <source>
        <dbReference type="EMBL" id="EHP70928.1"/>
    </source>
</evidence>
<keyword evidence="2" id="KW-0282">Flagellum</keyword>
<evidence type="ECO:0000313" key="3">
    <source>
        <dbReference type="Proteomes" id="UP000003980"/>
    </source>
</evidence>
<proteinExistence type="predicted"/>
<name>H2C433_9CREN</name>
<sequence length="153" mass="16408">MAGEIVSEAILVIASVTLMGILVAGVYFSVSSISSGMSSMSTGLSQRLVTDVKVIYATNTSPTTVVFYVQNIGETEVYMPFSSVYFGKVYQLQQVGYSASSPPSWTSSVSVLSPGGTAAVTVTLPSQLQPNQYYEVMFVTQNGYQTDYVFEVV</sequence>
<dbReference type="STRING" id="671065.MetMK1DRAFT_00014320"/>
<protein>
    <submittedName>
        <fullName evidence="2">Putative archaeal flagellar protein G</fullName>
    </submittedName>
</protein>
<dbReference type="InterPro" id="IPR002774">
    <property type="entry name" value="Flagellin_arc-type"/>
</dbReference>
<keyword evidence="1" id="KW-0812">Transmembrane</keyword>
<dbReference type="GO" id="GO:0097588">
    <property type="term" value="P:archaeal or bacterial-type flagellum-dependent cell motility"/>
    <property type="evidence" value="ECO:0007669"/>
    <property type="project" value="InterPro"/>
</dbReference>
<keyword evidence="1" id="KW-0472">Membrane</keyword>
<feature type="transmembrane region" description="Helical" evidence="1">
    <location>
        <begin position="6"/>
        <end position="30"/>
    </location>
</feature>
<dbReference type="Proteomes" id="UP000003980">
    <property type="component" value="Unassembled WGS sequence"/>
</dbReference>
<dbReference type="EMBL" id="JH597761">
    <property type="protein sequence ID" value="EHP70928.1"/>
    <property type="molecule type" value="Genomic_DNA"/>
</dbReference>
<dbReference type="Pfam" id="PF01917">
    <property type="entry name" value="Flagellin_arch-type"/>
    <property type="match status" value="1"/>
</dbReference>
<keyword evidence="3" id="KW-1185">Reference proteome</keyword>
<dbReference type="GO" id="GO:0005198">
    <property type="term" value="F:structural molecule activity"/>
    <property type="evidence" value="ECO:0007669"/>
    <property type="project" value="InterPro"/>
</dbReference>
<evidence type="ECO:0000256" key="1">
    <source>
        <dbReference type="SAM" id="Phobius"/>
    </source>
</evidence>